<dbReference type="AlphaFoldDB" id="U4TZW6"/>
<comment type="cofactor">
    <cofactor evidence="2">
        <name>Ca(2+)</name>
        <dbReference type="ChEBI" id="CHEBI:29108"/>
    </cofactor>
</comment>
<dbReference type="EC" id="3.1.1.17" evidence="7"/>
<reference evidence="17 18" key="1">
    <citation type="journal article" date="2013" name="Genome Biol.">
        <title>Draft genome of the mountain pine beetle, Dendroctonus ponderosae Hopkins, a major forest pest.</title>
        <authorList>
            <person name="Keeling C.I."/>
            <person name="Yuen M.M."/>
            <person name="Liao N.Y."/>
            <person name="Docking T.R."/>
            <person name="Chan S.K."/>
            <person name="Taylor G.A."/>
            <person name="Palmquist D.L."/>
            <person name="Jackman S.D."/>
            <person name="Nguyen A."/>
            <person name="Li M."/>
            <person name="Henderson H."/>
            <person name="Janes J.K."/>
            <person name="Zhao Y."/>
            <person name="Pandoh P."/>
            <person name="Moore R."/>
            <person name="Sperling F.A."/>
            <person name="Huber D.P."/>
            <person name="Birol I."/>
            <person name="Jones S.J."/>
            <person name="Bohlmann J."/>
        </authorList>
    </citation>
    <scope>NUCLEOTIDE SEQUENCE</scope>
</reference>
<gene>
    <name evidence="17" type="ORF">D910_03012</name>
</gene>
<dbReference type="GO" id="GO:0019853">
    <property type="term" value="P:L-ascorbic acid biosynthetic process"/>
    <property type="evidence" value="ECO:0007669"/>
    <property type="project" value="TreeGrafter"/>
</dbReference>
<feature type="binding site" evidence="15">
    <location>
        <position position="433"/>
    </location>
    <ligand>
        <name>substrate</name>
    </ligand>
</feature>
<dbReference type="STRING" id="77166.U4TZW6"/>
<evidence type="ECO:0000259" key="16">
    <source>
        <dbReference type="Pfam" id="PF08450"/>
    </source>
</evidence>
<dbReference type="GO" id="GO:0005509">
    <property type="term" value="F:calcium ion binding"/>
    <property type="evidence" value="ECO:0007669"/>
    <property type="project" value="TreeGrafter"/>
</dbReference>
<evidence type="ECO:0000256" key="1">
    <source>
        <dbReference type="ARBA" id="ARBA00001589"/>
    </source>
</evidence>
<dbReference type="Gene3D" id="2.120.10.30">
    <property type="entry name" value="TolB, C-terminal domain"/>
    <property type="match status" value="3"/>
</dbReference>
<organism evidence="17 18">
    <name type="scientific">Dendroctonus ponderosae</name>
    <name type="common">Mountain pine beetle</name>
    <dbReference type="NCBI Taxonomy" id="77166"/>
    <lineage>
        <taxon>Eukaryota</taxon>
        <taxon>Metazoa</taxon>
        <taxon>Ecdysozoa</taxon>
        <taxon>Arthropoda</taxon>
        <taxon>Hexapoda</taxon>
        <taxon>Insecta</taxon>
        <taxon>Pterygota</taxon>
        <taxon>Neoptera</taxon>
        <taxon>Endopterygota</taxon>
        <taxon>Coleoptera</taxon>
        <taxon>Polyphaga</taxon>
        <taxon>Cucujiformia</taxon>
        <taxon>Curculionidae</taxon>
        <taxon>Scolytinae</taxon>
        <taxon>Dendroctonus</taxon>
    </lineage>
</organism>
<feature type="binding site" evidence="15">
    <location>
        <position position="542"/>
    </location>
    <ligand>
        <name>a divalent metal cation</name>
        <dbReference type="ChEBI" id="CHEBI:60240"/>
    </ligand>
</feature>
<feature type="binding site" evidence="15">
    <location>
        <position position="489"/>
    </location>
    <ligand>
        <name>a divalent metal cation</name>
        <dbReference type="ChEBI" id="CHEBI:60240"/>
    </ligand>
</feature>
<feature type="binding site" evidence="15">
    <location>
        <position position="345"/>
    </location>
    <ligand>
        <name>a divalent metal cation</name>
        <dbReference type="ChEBI" id="CHEBI:60240"/>
    </ligand>
</feature>
<sequence>MNQQITKEFDVPAIYQLTEPVDHAEEPTWDIRKNILFYVDMHSGRIFSYNYNTTEVNYVTLDGDVTPVIPSQNDDNLLIVGLNRTVLAVEWDGTNELGEQKVLSHLAEEYPTSRVNEGKADKQGRLWIGNCLYLFKKGTMGWENETTGAVDSDQGILYKITKNTLENATVEIAPVNISNGLAWNAANDKFYYIDSLSLVIAEYDYNDTLGTISNRRVAFDVRDYPELAGHPDGMTIDEDDNLWVAMYYGGVVLKVNPTNGTLLQVLALPARDVTSTMWGGPNLDILFVTTSRISLTDEEKLIYPAAVKMLKVAVVCILAWISSTKGADFDVPALYQLTEPVDHSEEPTWDGRKNILFYVDIHSGRIFSYNYNTTEVNYITLDGDVTPVVPAVNNSLLIVGLNRSVLAVEWDGTNELGEQKVLANISEEFPTSRVNDGKADKEGRLWIGTMGYENITAGTVVPNAGIFYKITKDTLEDPTVEIAPVNVSNGLAWNAANDKFYYVDSPTRLIASYDYNDTLGTISNRQVAFDMRDHPELAGHPDGMTIDEDDNLWVALAKGGAVLKINPTNGTLLQVIALPARDITSTMWGGPDLDILFVTTSRIALTDDEKLIYPAAGSLFAVTNLKTKGRPVFNADLLTEPVDHAEEPTWDGRKNILFYVDIHTGRVYSYNYETTEVKFIQLDGEVTPVIPSENNDNLLIVGLNRAVLAVEWDGTNELGRQKVLSEVSQEFPTSRVNEGKADKQGRLWIGTMGVEDQTTGIVDPDAGIFYKITKETLDNPTVEIAPVNISNGLAWNAANDKFYYVDSLTLEIAEYDYNDESGTISNRRVAFDMRDHPELAGHPDGLTIDEDDNLWVAIYKGGVVLKINPTERALLQVLALPARDITSTMWGGPNLDILFVTTSRISLTEEERLIYPAAGSVFAVTNLNAKGRPVFNANLIDSI</sequence>
<dbReference type="GO" id="GO:0005737">
    <property type="term" value="C:cytoplasm"/>
    <property type="evidence" value="ECO:0007669"/>
    <property type="project" value="UniProtKB-SubCell"/>
</dbReference>
<feature type="binding site" evidence="15">
    <location>
        <position position="453"/>
    </location>
    <ligand>
        <name>substrate</name>
    </ligand>
</feature>
<evidence type="ECO:0000256" key="5">
    <source>
        <dbReference type="ARBA" id="ARBA00004496"/>
    </source>
</evidence>
<evidence type="ECO:0000256" key="9">
    <source>
        <dbReference type="ARBA" id="ARBA00022490"/>
    </source>
</evidence>
<evidence type="ECO:0000256" key="6">
    <source>
        <dbReference type="ARBA" id="ARBA00008853"/>
    </source>
</evidence>
<comment type="cofactor">
    <cofactor evidence="3">
        <name>Mn(2+)</name>
        <dbReference type="ChEBI" id="CHEBI:29035"/>
    </cofactor>
</comment>
<name>U4TZW6_DENPD</name>
<dbReference type="OrthoDB" id="423498at2759"/>
<dbReference type="EMBL" id="KB631724">
    <property type="protein sequence ID" value="ERL85593.1"/>
    <property type="molecule type" value="Genomic_DNA"/>
</dbReference>
<evidence type="ECO:0000256" key="14">
    <source>
        <dbReference type="PIRSR" id="PIRSR605511-1"/>
    </source>
</evidence>
<keyword evidence="9" id="KW-0963">Cytoplasm</keyword>
<keyword evidence="15" id="KW-0862">Zinc</keyword>
<evidence type="ECO:0000313" key="18">
    <source>
        <dbReference type="Proteomes" id="UP000030742"/>
    </source>
</evidence>
<dbReference type="PRINTS" id="PR01790">
    <property type="entry name" value="SMP30FAMILY"/>
</dbReference>
<proteinExistence type="inferred from homology"/>
<evidence type="ECO:0000256" key="11">
    <source>
        <dbReference type="ARBA" id="ARBA00022801"/>
    </source>
</evidence>
<keyword evidence="10 15" id="KW-0479">Metal-binding</keyword>
<comment type="cofactor">
    <cofactor evidence="4">
        <name>Mg(2+)</name>
        <dbReference type="ChEBI" id="CHEBI:18420"/>
    </cofactor>
</comment>
<accession>U4TZW6</accession>
<evidence type="ECO:0000256" key="2">
    <source>
        <dbReference type="ARBA" id="ARBA00001913"/>
    </source>
</evidence>
<evidence type="ECO:0000256" key="8">
    <source>
        <dbReference type="ARBA" id="ARBA00016808"/>
    </source>
</evidence>
<evidence type="ECO:0000256" key="7">
    <source>
        <dbReference type="ARBA" id="ARBA00013227"/>
    </source>
</evidence>
<dbReference type="InterPro" id="IPR005511">
    <property type="entry name" value="SMP-30"/>
</dbReference>
<evidence type="ECO:0000256" key="4">
    <source>
        <dbReference type="ARBA" id="ARBA00001946"/>
    </source>
</evidence>
<keyword evidence="12" id="KW-0106">Calcium</keyword>
<dbReference type="PANTHER" id="PTHR10907">
    <property type="entry name" value="REGUCALCIN"/>
    <property type="match status" value="1"/>
</dbReference>
<dbReference type="FunFam" id="2.120.10.30:FF:000027">
    <property type="entry name" value="Regucalcin homologue"/>
    <property type="match status" value="1"/>
</dbReference>
<evidence type="ECO:0000256" key="12">
    <source>
        <dbReference type="ARBA" id="ARBA00022837"/>
    </source>
</evidence>
<feature type="domain" description="SMP-30/Gluconolactonase/LRE-like region" evidence="16">
    <location>
        <begin position="24"/>
        <end position="291"/>
    </location>
</feature>
<evidence type="ECO:0000313" key="17">
    <source>
        <dbReference type="EMBL" id="ERL85593.1"/>
    </source>
</evidence>
<evidence type="ECO:0000256" key="13">
    <source>
        <dbReference type="ARBA" id="ARBA00032464"/>
    </source>
</evidence>
<feature type="active site" description="Proton donor/acceptor" evidence="14">
    <location>
        <position position="542"/>
    </location>
</feature>
<dbReference type="SUPFAM" id="SSF63829">
    <property type="entry name" value="Calcium-dependent phosphotriesterase"/>
    <property type="match status" value="3"/>
</dbReference>
<protein>
    <recommendedName>
        <fullName evidence="8">Regucalcin</fullName>
        <ecNumber evidence="7">3.1.1.17</ecNumber>
    </recommendedName>
    <alternativeName>
        <fullName evidence="13">Gluconolactonase</fullName>
    </alternativeName>
</protein>
<feature type="binding site" evidence="15">
    <location>
        <position position="435"/>
    </location>
    <ligand>
        <name>substrate</name>
    </ligand>
</feature>
<feature type="domain" description="SMP-30/Gluconolactonase/LRE-like region" evidence="16">
    <location>
        <begin position="645"/>
        <end position="903"/>
    </location>
</feature>
<keyword evidence="11" id="KW-0378">Hydrolase</keyword>
<comment type="similarity">
    <text evidence="6">Belongs to the SMP-30/CGR1 family.</text>
</comment>
<dbReference type="InterPro" id="IPR013658">
    <property type="entry name" value="SGL"/>
</dbReference>
<dbReference type="GO" id="GO:0004341">
    <property type="term" value="F:gluconolactonase activity"/>
    <property type="evidence" value="ECO:0007669"/>
    <property type="project" value="UniProtKB-EC"/>
</dbReference>
<dbReference type="PANTHER" id="PTHR10907:SF47">
    <property type="entry name" value="REGUCALCIN"/>
    <property type="match status" value="1"/>
</dbReference>
<evidence type="ECO:0000256" key="3">
    <source>
        <dbReference type="ARBA" id="ARBA00001936"/>
    </source>
</evidence>
<comment type="subcellular location">
    <subcellularLocation>
        <location evidence="5">Cytoplasm</location>
    </subcellularLocation>
</comment>
<comment type="cofactor">
    <cofactor evidence="15">
        <name>Zn(2+)</name>
        <dbReference type="ChEBI" id="CHEBI:29105"/>
    </cofactor>
    <text evidence="15">Binds 1 divalent metal cation per subunit.</text>
</comment>
<dbReference type="Pfam" id="PF08450">
    <property type="entry name" value="SGL"/>
    <property type="match status" value="3"/>
</dbReference>
<feature type="domain" description="SMP-30/Gluconolactonase/LRE-like region" evidence="16">
    <location>
        <begin position="344"/>
        <end position="601"/>
    </location>
</feature>
<dbReference type="Proteomes" id="UP000030742">
    <property type="component" value="Unassembled WGS sequence"/>
</dbReference>
<comment type="catalytic activity">
    <reaction evidence="1">
        <text>D-glucono-1,5-lactone + H2O = D-gluconate + H(+)</text>
        <dbReference type="Rhea" id="RHEA:10440"/>
        <dbReference type="ChEBI" id="CHEBI:15377"/>
        <dbReference type="ChEBI" id="CHEBI:15378"/>
        <dbReference type="ChEBI" id="CHEBI:16217"/>
        <dbReference type="ChEBI" id="CHEBI:18391"/>
        <dbReference type="EC" id="3.1.1.17"/>
    </reaction>
</comment>
<evidence type="ECO:0000256" key="10">
    <source>
        <dbReference type="ARBA" id="ARBA00022723"/>
    </source>
</evidence>
<dbReference type="InterPro" id="IPR011042">
    <property type="entry name" value="6-blade_b-propeller_TolB-like"/>
</dbReference>
<evidence type="ECO:0000256" key="15">
    <source>
        <dbReference type="PIRSR" id="PIRSR605511-2"/>
    </source>
</evidence>